<gene>
    <name evidence="2" type="ORF">C8P66_104193</name>
</gene>
<evidence type="ECO:0000313" key="2">
    <source>
        <dbReference type="EMBL" id="PZW48776.1"/>
    </source>
</evidence>
<comment type="caution">
    <text evidence="2">The sequence shown here is derived from an EMBL/GenBank/DDBJ whole genome shotgun (WGS) entry which is preliminary data.</text>
</comment>
<dbReference type="OrthoDB" id="7801464at2"/>
<feature type="signal peptide" evidence="1">
    <location>
        <begin position="1"/>
        <end position="18"/>
    </location>
</feature>
<evidence type="ECO:0000256" key="1">
    <source>
        <dbReference type="SAM" id="SignalP"/>
    </source>
</evidence>
<dbReference type="AlphaFoldDB" id="A0A2W7IN83"/>
<keyword evidence="1" id="KW-0732">Signal</keyword>
<dbReference type="Proteomes" id="UP000249688">
    <property type="component" value="Unassembled WGS sequence"/>
</dbReference>
<proteinExistence type="predicted"/>
<keyword evidence="3" id="KW-1185">Reference proteome</keyword>
<evidence type="ECO:0000313" key="3">
    <source>
        <dbReference type="Proteomes" id="UP000249688"/>
    </source>
</evidence>
<organism evidence="2 3">
    <name type="scientific">Humitalea rosea</name>
    <dbReference type="NCBI Taxonomy" id="990373"/>
    <lineage>
        <taxon>Bacteria</taxon>
        <taxon>Pseudomonadati</taxon>
        <taxon>Pseudomonadota</taxon>
        <taxon>Alphaproteobacteria</taxon>
        <taxon>Acetobacterales</taxon>
        <taxon>Roseomonadaceae</taxon>
        <taxon>Humitalea</taxon>
    </lineage>
</organism>
<name>A0A2W7IN83_9PROT</name>
<feature type="chain" id="PRO_5016147516" description="Porin" evidence="1">
    <location>
        <begin position="19"/>
        <end position="398"/>
    </location>
</feature>
<sequence length="398" mass="43106">MRRALLAFALLVPVAAAAQEVRLEGFRPHITGEVDMGLYAIDTLNGSAPRRQGTNAFAFGEIAAGLHLAPNFSIQGVLNTEPAGETEPNGGVTGFRYAAASVEALFAEWRPSETVMLYAGKFSAPFGRGHHDFPGVLTAIRAHEVYLIKESVGAGGSWTFLSDAVLGEHDLSVAVFGYDTSPLSNTLITRQRCCREGFERYRRNTRDQGGAGNTGQMDSVAVALDGDHFGWLPGLSYHASVLSRGAGRDGTAREWGVAGALRYDLAWTETLRTLVFAEAAAFRNAGGRPAEEIETGIDAAGDATYDTAGVGERRVFSTLGARTSWEGWRSTLAWQKDQRKRTANAVPTEDYVEWSVGRDIGWGFGVDVGWQYARYAREEGGRGQSNAAIGVLRWRQTF</sequence>
<dbReference type="EMBL" id="QKYU01000004">
    <property type="protein sequence ID" value="PZW48776.1"/>
    <property type="molecule type" value="Genomic_DNA"/>
</dbReference>
<reference evidence="2 3" key="1">
    <citation type="submission" date="2018-06" db="EMBL/GenBank/DDBJ databases">
        <title>Genomic Encyclopedia of Archaeal and Bacterial Type Strains, Phase II (KMG-II): from individual species to whole genera.</title>
        <authorList>
            <person name="Goeker M."/>
        </authorList>
    </citation>
    <scope>NUCLEOTIDE SEQUENCE [LARGE SCALE GENOMIC DNA]</scope>
    <source>
        <strain evidence="2 3">DSM 24525</strain>
    </source>
</reference>
<dbReference type="RefSeq" id="WP_111397092.1">
    <property type="nucleotide sequence ID" value="NZ_QKYU01000004.1"/>
</dbReference>
<evidence type="ECO:0008006" key="4">
    <source>
        <dbReference type="Google" id="ProtNLM"/>
    </source>
</evidence>
<protein>
    <recommendedName>
        <fullName evidence="4">Porin</fullName>
    </recommendedName>
</protein>
<accession>A0A2W7IN83</accession>